<dbReference type="AlphaFoldDB" id="A0A016T7P5"/>
<proteinExistence type="predicted"/>
<dbReference type="Proteomes" id="UP000024635">
    <property type="component" value="Unassembled WGS sequence"/>
</dbReference>
<dbReference type="EMBL" id="JARK01001466">
    <property type="protein sequence ID" value="EYB98619.1"/>
    <property type="molecule type" value="Genomic_DNA"/>
</dbReference>
<comment type="caution">
    <text evidence="1">The sequence shown here is derived from an EMBL/GenBank/DDBJ whole genome shotgun (WGS) entry which is preliminary data.</text>
</comment>
<sequence>MTHVHIQWEGSCSFFVCLASDRGEHFGLLLPRRAFEATQFVPADHVVLDVDLYTSNGRCGLATGLVSSYDPPITELGRTSLLGYDATHTVGMQLLRQWNGLTAVPKFG</sequence>
<evidence type="ECO:0000313" key="1">
    <source>
        <dbReference type="EMBL" id="EYB98619.1"/>
    </source>
</evidence>
<organism evidence="1 2">
    <name type="scientific">Ancylostoma ceylanicum</name>
    <dbReference type="NCBI Taxonomy" id="53326"/>
    <lineage>
        <taxon>Eukaryota</taxon>
        <taxon>Metazoa</taxon>
        <taxon>Ecdysozoa</taxon>
        <taxon>Nematoda</taxon>
        <taxon>Chromadorea</taxon>
        <taxon>Rhabditida</taxon>
        <taxon>Rhabditina</taxon>
        <taxon>Rhabditomorpha</taxon>
        <taxon>Strongyloidea</taxon>
        <taxon>Ancylostomatidae</taxon>
        <taxon>Ancylostomatinae</taxon>
        <taxon>Ancylostoma</taxon>
    </lineage>
</organism>
<evidence type="ECO:0000313" key="2">
    <source>
        <dbReference type="Proteomes" id="UP000024635"/>
    </source>
</evidence>
<gene>
    <name evidence="1" type="primary">Acey_s0130.g1570</name>
    <name evidence="1" type="ORF">Y032_0130g1570</name>
</gene>
<reference evidence="2" key="1">
    <citation type="journal article" date="2015" name="Nat. Genet.">
        <title>The genome and transcriptome of the zoonotic hookworm Ancylostoma ceylanicum identify infection-specific gene families.</title>
        <authorList>
            <person name="Schwarz E.M."/>
            <person name="Hu Y."/>
            <person name="Antoshechkin I."/>
            <person name="Miller M.M."/>
            <person name="Sternberg P.W."/>
            <person name="Aroian R.V."/>
        </authorList>
    </citation>
    <scope>NUCLEOTIDE SEQUENCE</scope>
    <source>
        <strain evidence="2">HY135</strain>
    </source>
</reference>
<name>A0A016T7P5_9BILA</name>
<accession>A0A016T7P5</accession>
<keyword evidence="2" id="KW-1185">Reference proteome</keyword>
<protein>
    <submittedName>
        <fullName evidence="1">Uncharacterized protein</fullName>
    </submittedName>
</protein>